<dbReference type="PANTHER" id="PTHR33975">
    <property type="entry name" value="MYELIN-ASSOCIATED OLIGODENDROCYTE BASIC PROTEIN"/>
    <property type="match status" value="1"/>
</dbReference>
<dbReference type="PANTHER" id="PTHR33975:SF2">
    <property type="entry name" value="MYELIN-ASSOCIATED OLIGODENDROCYTE BASIC PROTEIN"/>
    <property type="match status" value="1"/>
</dbReference>
<feature type="non-terminal residue" evidence="1">
    <location>
        <position position="1"/>
    </location>
</feature>
<keyword evidence="2" id="KW-1185">Reference proteome</keyword>
<dbReference type="InterPro" id="IPR010903">
    <property type="entry name" value="DUF1517"/>
</dbReference>
<dbReference type="Gramene" id="ESQ29809">
    <property type="protein sequence ID" value="ESQ29809"/>
    <property type="gene ID" value="EUTSA_v10023937mg"/>
</dbReference>
<dbReference type="eggNOG" id="ENOG502QUI9">
    <property type="taxonomic scope" value="Eukaryota"/>
</dbReference>
<proteinExistence type="predicted"/>
<accession>V4KF79</accession>
<dbReference type="Pfam" id="PF07466">
    <property type="entry name" value="DUF1517"/>
    <property type="match status" value="1"/>
</dbReference>
<dbReference type="OMA" id="AYCISCY"/>
<dbReference type="STRING" id="72664.V4KF79"/>
<dbReference type="Proteomes" id="UP000030689">
    <property type="component" value="Unassembled WGS sequence"/>
</dbReference>
<dbReference type="GO" id="GO:0009507">
    <property type="term" value="C:chloroplast"/>
    <property type="evidence" value="ECO:0007669"/>
    <property type="project" value="TreeGrafter"/>
</dbReference>
<evidence type="ECO:0000313" key="1">
    <source>
        <dbReference type="EMBL" id="ESQ29809.1"/>
    </source>
</evidence>
<gene>
    <name evidence="1" type="ORF">EUTSA_v10023937mg</name>
</gene>
<organism evidence="1 2">
    <name type="scientific">Eutrema salsugineum</name>
    <name type="common">Saltwater cress</name>
    <name type="synonym">Sisymbrium salsugineum</name>
    <dbReference type="NCBI Taxonomy" id="72664"/>
    <lineage>
        <taxon>Eukaryota</taxon>
        <taxon>Viridiplantae</taxon>
        <taxon>Streptophyta</taxon>
        <taxon>Embryophyta</taxon>
        <taxon>Tracheophyta</taxon>
        <taxon>Spermatophyta</taxon>
        <taxon>Magnoliopsida</taxon>
        <taxon>eudicotyledons</taxon>
        <taxon>Gunneridae</taxon>
        <taxon>Pentapetalae</taxon>
        <taxon>rosids</taxon>
        <taxon>malvids</taxon>
        <taxon>Brassicales</taxon>
        <taxon>Brassicaceae</taxon>
        <taxon>Eutremeae</taxon>
        <taxon>Eutrema</taxon>
    </lineage>
</organism>
<sequence>ATVALLRHPAYCISCYSSVDVKQNEEEGEKKFNQLSIEERGKFDVETLVNVNSIKRQSSKNRTSNGFANKYIVVTILVAAKGTKTLQTINRFADLKEALRKLGSIPRNKILTVEVLRTPPDDNEAFTESQKQNYLKITHI</sequence>
<dbReference type="AlphaFoldDB" id="V4KF79"/>
<evidence type="ECO:0000313" key="2">
    <source>
        <dbReference type="Proteomes" id="UP000030689"/>
    </source>
</evidence>
<reference evidence="1 2" key="1">
    <citation type="journal article" date="2013" name="Front. Plant Sci.">
        <title>The Reference Genome of the Halophytic Plant Eutrema salsugineum.</title>
        <authorList>
            <person name="Yang R."/>
            <person name="Jarvis D.E."/>
            <person name="Chen H."/>
            <person name="Beilstein M.A."/>
            <person name="Grimwood J."/>
            <person name="Jenkins J."/>
            <person name="Shu S."/>
            <person name="Prochnik S."/>
            <person name="Xin M."/>
            <person name="Ma C."/>
            <person name="Schmutz J."/>
            <person name="Wing R.A."/>
            <person name="Mitchell-Olds T."/>
            <person name="Schumaker K.S."/>
            <person name="Wang X."/>
        </authorList>
    </citation>
    <scope>NUCLEOTIDE SEQUENCE [LARGE SCALE GENOMIC DNA]</scope>
</reference>
<dbReference type="EMBL" id="KI517881">
    <property type="protein sequence ID" value="ESQ29809.1"/>
    <property type="molecule type" value="Genomic_DNA"/>
</dbReference>
<name>V4KF79_EUTSA</name>
<dbReference type="InterPro" id="IPR053023">
    <property type="entry name" value="FLAP_modulator"/>
</dbReference>
<protein>
    <submittedName>
        <fullName evidence="1">Uncharacterized protein</fullName>
    </submittedName>
</protein>
<dbReference type="KEGG" id="eus:EUTSA_v10023937mg"/>